<dbReference type="PROSITE" id="PS51184">
    <property type="entry name" value="JMJC"/>
    <property type="match status" value="1"/>
</dbReference>
<dbReference type="Gene3D" id="2.60.120.650">
    <property type="entry name" value="Cupin"/>
    <property type="match status" value="1"/>
</dbReference>
<dbReference type="InterPro" id="IPR013761">
    <property type="entry name" value="SAM/pointed_sf"/>
</dbReference>
<dbReference type="SUPFAM" id="SSF51197">
    <property type="entry name" value="Clavaminate synthase-like"/>
    <property type="match status" value="1"/>
</dbReference>
<dbReference type="SUPFAM" id="SSF47769">
    <property type="entry name" value="SAM/Pointed domain"/>
    <property type="match status" value="1"/>
</dbReference>
<feature type="domain" description="JmjC" evidence="2">
    <location>
        <begin position="260"/>
        <end position="423"/>
    </location>
</feature>
<reference evidence="3" key="1">
    <citation type="submission" date="2022-12" db="EMBL/GenBank/DDBJ databases">
        <authorList>
            <person name="Webb A."/>
        </authorList>
    </citation>
    <scope>NUCLEOTIDE SEQUENCE</scope>
    <source>
        <strain evidence="3">Hp1</strain>
    </source>
</reference>
<dbReference type="InterPro" id="IPR050910">
    <property type="entry name" value="JMJD6_ArgDemeth/LysHydrox"/>
</dbReference>
<proteinExistence type="predicted"/>
<dbReference type="InterPro" id="IPR041667">
    <property type="entry name" value="Cupin_8"/>
</dbReference>
<dbReference type="GO" id="GO:0005737">
    <property type="term" value="C:cytoplasm"/>
    <property type="evidence" value="ECO:0007669"/>
    <property type="project" value="TreeGrafter"/>
</dbReference>
<name>A0AAV0TXJ9_HYABA</name>
<evidence type="ECO:0000259" key="2">
    <source>
        <dbReference type="PROSITE" id="PS51184"/>
    </source>
</evidence>
<sequence length="1026" mass="117849">MLTHSALAGSVFAGLSDELIAYFTLFFEPLDLLQLSHVNSVFYVFCQEDPLWMTQCLRLHNGNFSFYHNWKLTTFYPRDPRPLAHLDKAFRPVVVRNFSSDFLYRRWCRCHMELGDAFQLRSEEQDPTIRRLQKIDVQDLTFRDFYEQHSRVPFIICNALVEWKASKEWTMEKLSERFLSDVKHRITHNLDIVSSSATMEMSFADYIQYASHQHDETPLYIFDAQFGEKMPSMLEEYRIEDLKVFEEDFLSVSADPKAIDGNKTPSTDVNVEVGGKKVRKSTKKKRFVGSARPEFRWIVIGPQRTGAPWHQDPARTSAWNALVKGRKRWAIYPPDTVPPGVNASKDGDSGVGMPSLMWYLHVYPTLTPDQKPLEIIQEEGETIYVPNGWWHLVLNLDMTIAVTQNMVDSHNVFMFMKDMIDDGQDEALAVLQHELRKTRPETFDMFRLVQIPRMSGYLSEDAFQQSFCILKHWKPQLKRILKRHKALAVLDTSRNVVEKVKYPAMKSLTSRVNPAFAVGKRLLVKFFSQYNESWGEFDFETYLTPKFDSTDNGLLHPPKRRKHNVIQSHELKNAMSLRYAMEDCFRVERTVYQLLDRAARVNPLHRSLQSMTPRLHYSGHLLYPDEVDDNEGEGLMWRWPYLIIEYKHSSVGLDVITKKGGATRNSWNKVAAWISREFLPKLHSVPIDPEHRGIYGHSKAEWDWYIHYMLHRRKRAVSFHLVESSLPSHLQKSLEDFLPAASHDAVVSQLLPANFSEIGPVLLHGDLTDENILGSEVDRKPRNEAVSSMEKAQATGDLSSFLTSIGCEKYIALLVEQEKVTLESLSLLDEAHLKELGIPLGPRVAILHGKQLTATHARVMETEVGASNGGCSTEEEWETSSGSSSSSGEEESEIDVTTPVGQAAIEAKRKEKFAGPHEWMPTSVIDFADAKTGDPLYDLVAVFFAALHCDRELWKITLASAYWQKYIDREKQSSSTLQRRCLRERFLQLVLLHPSHSAKGLFHYFPRAARSATWEGLAHAIFDDLF</sequence>
<dbReference type="EMBL" id="CANTFL010000940">
    <property type="protein sequence ID" value="CAI5728788.1"/>
    <property type="molecule type" value="Genomic_DNA"/>
</dbReference>
<dbReference type="PANTHER" id="PTHR12480:SF35">
    <property type="entry name" value="TRANSCRIPTION FACTOR JUMONJI, JMJC DOMAIN-CONTAINING PROTEIN"/>
    <property type="match status" value="1"/>
</dbReference>
<keyword evidence="4" id="KW-1185">Reference proteome</keyword>
<dbReference type="Pfam" id="PF00536">
    <property type="entry name" value="SAM_1"/>
    <property type="match status" value="1"/>
</dbReference>
<dbReference type="SMART" id="SM00558">
    <property type="entry name" value="JmjC"/>
    <property type="match status" value="1"/>
</dbReference>
<feature type="region of interest" description="Disordered" evidence="1">
    <location>
        <begin position="865"/>
        <end position="898"/>
    </location>
</feature>
<accession>A0AAV0TXJ9</accession>
<dbReference type="SMART" id="SM00454">
    <property type="entry name" value="SAM"/>
    <property type="match status" value="1"/>
</dbReference>
<dbReference type="AlphaFoldDB" id="A0AAV0TXJ9"/>
<dbReference type="InterPro" id="IPR001660">
    <property type="entry name" value="SAM"/>
</dbReference>
<comment type="caution">
    <text evidence="3">The sequence shown here is derived from an EMBL/GenBank/DDBJ whole genome shotgun (WGS) entry which is preliminary data.</text>
</comment>
<organism evidence="3 4">
    <name type="scientific">Hyaloperonospora brassicae</name>
    <name type="common">Brassica downy mildew</name>
    <name type="synonym">Peronospora brassicae</name>
    <dbReference type="NCBI Taxonomy" id="162125"/>
    <lineage>
        <taxon>Eukaryota</taxon>
        <taxon>Sar</taxon>
        <taxon>Stramenopiles</taxon>
        <taxon>Oomycota</taxon>
        <taxon>Peronosporomycetes</taxon>
        <taxon>Peronosporales</taxon>
        <taxon>Peronosporaceae</taxon>
        <taxon>Hyaloperonospora</taxon>
    </lineage>
</organism>
<gene>
    <name evidence="3" type="ORF">HBR001_LOCUS4407</name>
</gene>
<dbReference type="InterPro" id="IPR003347">
    <property type="entry name" value="JmjC_dom"/>
</dbReference>
<protein>
    <recommendedName>
        <fullName evidence="2">JmjC domain-containing protein</fullName>
    </recommendedName>
</protein>
<dbReference type="Gene3D" id="1.10.150.50">
    <property type="entry name" value="Transcription Factor, Ets-1"/>
    <property type="match status" value="1"/>
</dbReference>
<dbReference type="Pfam" id="PF13621">
    <property type="entry name" value="Cupin_8"/>
    <property type="match status" value="1"/>
</dbReference>
<evidence type="ECO:0000313" key="3">
    <source>
        <dbReference type="EMBL" id="CAI5728788.1"/>
    </source>
</evidence>
<dbReference type="PANTHER" id="PTHR12480">
    <property type="entry name" value="ARGININE DEMETHYLASE AND LYSYL-HYDROXYLASE JMJD"/>
    <property type="match status" value="1"/>
</dbReference>
<evidence type="ECO:0000256" key="1">
    <source>
        <dbReference type="SAM" id="MobiDB-lite"/>
    </source>
</evidence>
<evidence type="ECO:0000313" key="4">
    <source>
        <dbReference type="Proteomes" id="UP001162031"/>
    </source>
</evidence>
<dbReference type="Proteomes" id="UP001162031">
    <property type="component" value="Unassembled WGS sequence"/>
</dbReference>